<feature type="region of interest" description="Disordered" evidence="1">
    <location>
        <begin position="249"/>
        <end position="347"/>
    </location>
</feature>
<comment type="caution">
    <text evidence="3">The sequence shown here is derived from an EMBL/GenBank/DDBJ whole genome shotgun (WGS) entry which is preliminary data.</text>
</comment>
<reference evidence="3" key="1">
    <citation type="submission" date="2023-03" db="EMBL/GenBank/DDBJ databases">
        <title>Massive genome expansion in bonnet fungi (Mycena s.s.) driven by repeated elements and novel gene families across ecological guilds.</title>
        <authorList>
            <consortium name="Lawrence Berkeley National Laboratory"/>
            <person name="Harder C.B."/>
            <person name="Miyauchi S."/>
            <person name="Viragh M."/>
            <person name="Kuo A."/>
            <person name="Thoen E."/>
            <person name="Andreopoulos B."/>
            <person name="Lu D."/>
            <person name="Skrede I."/>
            <person name="Drula E."/>
            <person name="Henrissat B."/>
            <person name="Morin E."/>
            <person name="Kohler A."/>
            <person name="Barry K."/>
            <person name="LaButti K."/>
            <person name="Morin E."/>
            <person name="Salamov A."/>
            <person name="Lipzen A."/>
            <person name="Mereny Z."/>
            <person name="Hegedus B."/>
            <person name="Baldrian P."/>
            <person name="Stursova M."/>
            <person name="Weitz H."/>
            <person name="Taylor A."/>
            <person name="Grigoriev I.V."/>
            <person name="Nagy L.G."/>
            <person name="Martin F."/>
            <person name="Kauserud H."/>
        </authorList>
    </citation>
    <scope>NUCLEOTIDE SEQUENCE</scope>
    <source>
        <strain evidence="3">CBHHK188m</strain>
    </source>
</reference>
<feature type="compositionally biased region" description="Polar residues" evidence="1">
    <location>
        <begin position="324"/>
        <end position="334"/>
    </location>
</feature>
<feature type="transmembrane region" description="Helical" evidence="2">
    <location>
        <begin position="20"/>
        <end position="45"/>
    </location>
</feature>
<protein>
    <submittedName>
        <fullName evidence="3">Uncharacterized protein</fullName>
    </submittedName>
</protein>
<keyword evidence="2" id="KW-0812">Transmembrane</keyword>
<gene>
    <name evidence="3" type="ORF">DFH07DRAFT_513880</name>
</gene>
<keyword evidence="2" id="KW-1133">Transmembrane helix</keyword>
<evidence type="ECO:0000313" key="4">
    <source>
        <dbReference type="Proteomes" id="UP001215280"/>
    </source>
</evidence>
<dbReference type="Proteomes" id="UP001215280">
    <property type="component" value="Unassembled WGS sequence"/>
</dbReference>
<dbReference type="EMBL" id="JARJLG010000071">
    <property type="protein sequence ID" value="KAJ7753418.1"/>
    <property type="molecule type" value="Genomic_DNA"/>
</dbReference>
<evidence type="ECO:0000256" key="1">
    <source>
        <dbReference type="SAM" id="MobiDB-lite"/>
    </source>
</evidence>
<organism evidence="3 4">
    <name type="scientific">Mycena maculata</name>
    <dbReference type="NCBI Taxonomy" id="230809"/>
    <lineage>
        <taxon>Eukaryota</taxon>
        <taxon>Fungi</taxon>
        <taxon>Dikarya</taxon>
        <taxon>Basidiomycota</taxon>
        <taxon>Agaricomycotina</taxon>
        <taxon>Agaricomycetes</taxon>
        <taxon>Agaricomycetidae</taxon>
        <taxon>Agaricales</taxon>
        <taxon>Marasmiineae</taxon>
        <taxon>Mycenaceae</taxon>
        <taxon>Mycena</taxon>
    </lineage>
</organism>
<feature type="compositionally biased region" description="Basic and acidic residues" evidence="1">
    <location>
        <begin position="249"/>
        <end position="261"/>
    </location>
</feature>
<feature type="compositionally biased region" description="Low complexity" evidence="1">
    <location>
        <begin position="176"/>
        <end position="190"/>
    </location>
</feature>
<sequence>MPAIKARDSSESTNSSVPNVGLIVAIAVGAVVLILVFVALLISILKQRRAERLATFVPSTVDDFMSKAERERVLEKSYQAHRNSDSMGPLLEDAPNWAQGGRQPRVHLSDLPTLPDNVGASYEEEDQDLGPHIRTGPITYSHPPPGLRLTIPKSAPIPTSKWLYKPRTEKEPSPSSPDSSESEYSQRSASTNRMHTIDLASPPPPVPALPEHLRPRTSLPPEEPPLVRGDTILVAGLLKSRAKHMLERSVTRTSRIERADSIAEAPSPRGEREKRPRRARGSRPPPLPMETLSVDADESFAEPLDAETLGYYASQPLESPLSPDETSSLSSNDTIMPRPFRSTKSAM</sequence>
<evidence type="ECO:0000256" key="2">
    <source>
        <dbReference type="SAM" id="Phobius"/>
    </source>
</evidence>
<feature type="region of interest" description="Disordered" evidence="1">
    <location>
        <begin position="127"/>
        <end position="227"/>
    </location>
</feature>
<dbReference type="AlphaFoldDB" id="A0AAD7NB48"/>
<evidence type="ECO:0000313" key="3">
    <source>
        <dbReference type="EMBL" id="KAJ7753418.1"/>
    </source>
</evidence>
<keyword evidence="4" id="KW-1185">Reference proteome</keyword>
<keyword evidence="2" id="KW-0472">Membrane</keyword>
<name>A0AAD7NB48_9AGAR</name>
<proteinExistence type="predicted"/>
<accession>A0AAD7NB48</accession>